<dbReference type="SUPFAM" id="SSF55469">
    <property type="entry name" value="FMN-dependent nitroreductase-like"/>
    <property type="match status" value="1"/>
</dbReference>
<name>C0QGF4_DESAH</name>
<dbReference type="GO" id="GO:0016491">
    <property type="term" value="F:oxidoreductase activity"/>
    <property type="evidence" value="ECO:0007669"/>
    <property type="project" value="UniProtKB-KW"/>
</dbReference>
<evidence type="ECO:0000256" key="5">
    <source>
        <dbReference type="ARBA" id="ARBA00023014"/>
    </source>
</evidence>
<proteinExistence type="inferred from homology"/>
<dbReference type="InterPro" id="IPR017900">
    <property type="entry name" value="4Fe4S_Fe_S_CS"/>
</dbReference>
<dbReference type="GO" id="GO:0046872">
    <property type="term" value="F:metal ion binding"/>
    <property type="evidence" value="ECO:0007669"/>
    <property type="project" value="UniProtKB-KW"/>
</dbReference>
<feature type="domain" description="4Fe-4S ferredoxin-type" evidence="6">
    <location>
        <begin position="2"/>
        <end position="30"/>
    </location>
</feature>
<dbReference type="EMBL" id="CP001087">
    <property type="protein sequence ID" value="ACN13429.1"/>
    <property type="molecule type" value="Genomic_DNA"/>
</dbReference>
<dbReference type="GO" id="GO:0051536">
    <property type="term" value="F:iron-sulfur cluster binding"/>
    <property type="evidence" value="ECO:0007669"/>
    <property type="project" value="UniProtKB-KW"/>
</dbReference>
<dbReference type="Pfam" id="PF13187">
    <property type="entry name" value="Fer4_9"/>
    <property type="match status" value="1"/>
</dbReference>
<keyword evidence="2" id="KW-0479">Metal-binding</keyword>
<dbReference type="PROSITE" id="PS00198">
    <property type="entry name" value="4FE4S_FER_1"/>
    <property type="match status" value="1"/>
</dbReference>
<evidence type="ECO:0000256" key="2">
    <source>
        <dbReference type="ARBA" id="ARBA00022723"/>
    </source>
</evidence>
<dbReference type="STRING" id="177437.HRM2_03070"/>
<keyword evidence="3" id="KW-0560">Oxidoreductase</keyword>
<dbReference type="PANTHER" id="PTHR43673:SF10">
    <property type="entry name" value="NADH DEHYDROGENASE_NAD(P)H NITROREDUCTASE XCC3605-RELATED"/>
    <property type="match status" value="1"/>
</dbReference>
<dbReference type="InterPro" id="IPR029479">
    <property type="entry name" value="Nitroreductase"/>
</dbReference>
<dbReference type="Gene3D" id="3.30.70.20">
    <property type="match status" value="1"/>
</dbReference>
<protein>
    <submittedName>
        <fullName evidence="7">Nitroreductase family protein (Putative NADH dehydrogenase/NAD(P)H nitroreductase)</fullName>
    </submittedName>
</protein>
<evidence type="ECO:0000256" key="3">
    <source>
        <dbReference type="ARBA" id="ARBA00023002"/>
    </source>
</evidence>
<sequence>MTLFTIDPELCNQDAICVAECPVRIITMVDGLPQPVDKAEALCINCGHCVAVCPTQAFSHKNLKPADCISLEETPTFTPEQAEIFLRQGRSIRTYKKKPVEKKLLERAITIASHAPSGHNRQPVKWHVIHDTAHIKDLNEKVIDWMRWMIKEKPQMAGPLHLDLVVSGWEAGLDTITRNAPHLIIAHGNQKDPTAQTACTIAMTWLELVLPSLELGGCWCGYFNTAAVFWPPLKAALELPENHVSFGTMMVGYPTYTYKRIPPRNRPGITWK</sequence>
<comment type="similarity">
    <text evidence="1">Belongs to the nitroreductase family.</text>
</comment>
<dbReference type="InterPro" id="IPR017896">
    <property type="entry name" value="4Fe4S_Fe-S-bd"/>
</dbReference>
<dbReference type="PANTHER" id="PTHR43673">
    <property type="entry name" value="NAD(P)H NITROREDUCTASE YDGI-RELATED"/>
    <property type="match status" value="1"/>
</dbReference>
<reference evidence="7 8" key="1">
    <citation type="journal article" date="2009" name="Environ. Microbiol.">
        <title>Genome sequence of Desulfobacterium autotrophicum HRM2, a marine sulfate reducer oxidizing organic carbon completely to carbon dioxide.</title>
        <authorList>
            <person name="Strittmatter A.W."/>
            <person name="Liesegang H."/>
            <person name="Rabus R."/>
            <person name="Decker I."/>
            <person name="Amann J."/>
            <person name="Andres S."/>
            <person name="Henne A."/>
            <person name="Fricke W.F."/>
            <person name="Martinez-Arias R."/>
            <person name="Bartels D."/>
            <person name="Goesmann A."/>
            <person name="Krause L."/>
            <person name="Puehler A."/>
            <person name="Klenk H.P."/>
            <person name="Richter M."/>
            <person name="Schuler M."/>
            <person name="Gloeckner F.O."/>
            <person name="Meyerdierks A."/>
            <person name="Gottschalk G."/>
            <person name="Amann R."/>
        </authorList>
    </citation>
    <scope>NUCLEOTIDE SEQUENCE [LARGE SCALE GENOMIC DNA]</scope>
    <source>
        <strain evidence="8">ATCC 43914 / DSM 3382 / HRM2</strain>
    </source>
</reference>
<dbReference type="RefSeq" id="WP_012662678.1">
    <property type="nucleotide sequence ID" value="NC_012108.1"/>
</dbReference>
<dbReference type="Pfam" id="PF00881">
    <property type="entry name" value="Nitroreductase"/>
    <property type="match status" value="1"/>
</dbReference>
<dbReference type="CDD" id="cd02143">
    <property type="entry name" value="nitroreductase_FeS-like"/>
    <property type="match status" value="1"/>
</dbReference>
<dbReference type="SUPFAM" id="SSF54862">
    <property type="entry name" value="4Fe-4S ferredoxins"/>
    <property type="match status" value="1"/>
</dbReference>
<organism evidence="7 8">
    <name type="scientific">Desulforapulum autotrophicum (strain ATCC 43914 / DSM 3382 / VKM B-1955 / HRM2)</name>
    <name type="common">Desulfobacterium autotrophicum</name>
    <dbReference type="NCBI Taxonomy" id="177437"/>
    <lineage>
        <taxon>Bacteria</taxon>
        <taxon>Pseudomonadati</taxon>
        <taxon>Thermodesulfobacteriota</taxon>
        <taxon>Desulfobacteria</taxon>
        <taxon>Desulfobacterales</taxon>
        <taxon>Desulfobacteraceae</taxon>
        <taxon>Desulforapulum</taxon>
    </lineage>
</organism>
<keyword evidence="4" id="KW-0408">Iron</keyword>
<dbReference type="eggNOG" id="COG0778">
    <property type="taxonomic scope" value="Bacteria"/>
</dbReference>
<accession>C0QGF4</accession>
<evidence type="ECO:0000256" key="4">
    <source>
        <dbReference type="ARBA" id="ARBA00023004"/>
    </source>
</evidence>
<dbReference type="OrthoDB" id="368873at2"/>
<dbReference type="InterPro" id="IPR000415">
    <property type="entry name" value="Nitroreductase-like"/>
</dbReference>
<evidence type="ECO:0000259" key="6">
    <source>
        <dbReference type="PROSITE" id="PS51379"/>
    </source>
</evidence>
<keyword evidence="5" id="KW-0411">Iron-sulfur</keyword>
<evidence type="ECO:0000313" key="8">
    <source>
        <dbReference type="Proteomes" id="UP000000442"/>
    </source>
</evidence>
<dbReference type="Gene3D" id="3.40.109.10">
    <property type="entry name" value="NADH Oxidase"/>
    <property type="match status" value="1"/>
</dbReference>
<keyword evidence="8" id="KW-1185">Reference proteome</keyword>
<dbReference type="AlphaFoldDB" id="C0QGF4"/>
<dbReference type="Proteomes" id="UP000000442">
    <property type="component" value="Chromosome"/>
</dbReference>
<gene>
    <name evidence="7" type="ordered locus">HRM2_03070</name>
</gene>
<dbReference type="KEGG" id="dat:HRM2_03070"/>
<evidence type="ECO:0000256" key="1">
    <source>
        <dbReference type="ARBA" id="ARBA00007118"/>
    </source>
</evidence>
<feature type="domain" description="4Fe-4S ferredoxin-type" evidence="6">
    <location>
        <begin position="31"/>
        <end position="63"/>
    </location>
</feature>
<dbReference type="PROSITE" id="PS51379">
    <property type="entry name" value="4FE4S_FER_2"/>
    <property type="match status" value="2"/>
</dbReference>
<dbReference type="eggNOG" id="COG1145">
    <property type="taxonomic scope" value="Bacteria"/>
</dbReference>
<evidence type="ECO:0000313" key="7">
    <source>
        <dbReference type="EMBL" id="ACN13429.1"/>
    </source>
</evidence>
<dbReference type="HOGENOM" id="CLU_070764_2_0_7"/>